<evidence type="ECO:0000313" key="1">
    <source>
        <dbReference type="EMBL" id="KAJ9110434.1"/>
    </source>
</evidence>
<sequence>MDIPQAVPATQAVGRLGGTPPVAEEANAFELSSLTSHHIKHSTANGLEISPRHPPAASDAHHAHFDLPPGEPKETDESLPLPVVDIEHAPVEDDPREWSNRKKTLILAMISIASISPTLGASIYNPAFDELRAELHATDTQLALSLSIFILFQGGFPVLWSTIAEITGRKIIYLVSNALFITGTIVAGRANSMTLLILMRLVQAFGSSAVLAIGAGSLADIYERHERGSKMGLYYAVPLLGPSLGPVIGGLLTKGFSWRATFYFLAAFGGVSFCSFIFFPDSFRKERSHIYQVATQRALKRALAHHEVQEKKRLKKIKKGMLSSDPTPGTTVPPTPATRTGFHTPEANEEHTLVASSALESRVEVSASVDERSGVPTPVESIEKEHVHRSMDNMHPVMKHRHWKFWQRAKAQEEDENGIPIQLSLKDVNPLPAMWHILKRPNNFLGVVCSGGLFAVQYTIAFTGAVLFAEEPYNYSALKVGLALLSFGGGNVVGSILGGRYSDIMLRRLKNKNGGVGEPEMRLASTTPAHFKTNVSGPLIALFFNGFSIMVIYSSTLAYLVDANPGRSSSAVREP</sequence>
<organism evidence="1 2">
    <name type="scientific">Naganishia cerealis</name>
    <dbReference type="NCBI Taxonomy" id="610337"/>
    <lineage>
        <taxon>Eukaryota</taxon>
        <taxon>Fungi</taxon>
        <taxon>Dikarya</taxon>
        <taxon>Basidiomycota</taxon>
        <taxon>Agaricomycotina</taxon>
        <taxon>Tremellomycetes</taxon>
        <taxon>Filobasidiales</taxon>
        <taxon>Filobasidiaceae</taxon>
        <taxon>Naganishia</taxon>
    </lineage>
</organism>
<dbReference type="EMBL" id="JASBWR010000012">
    <property type="protein sequence ID" value="KAJ9110434.1"/>
    <property type="molecule type" value="Genomic_DNA"/>
</dbReference>
<accession>A0ACC2WGU8</accession>
<protein>
    <submittedName>
        <fullName evidence="1">Uncharacterized protein</fullName>
    </submittedName>
</protein>
<name>A0ACC2WGU8_9TREE</name>
<dbReference type="Proteomes" id="UP001241377">
    <property type="component" value="Unassembled WGS sequence"/>
</dbReference>
<keyword evidence="2" id="KW-1185">Reference proteome</keyword>
<comment type="caution">
    <text evidence="1">The sequence shown here is derived from an EMBL/GenBank/DDBJ whole genome shotgun (WGS) entry which is preliminary data.</text>
</comment>
<evidence type="ECO:0000313" key="2">
    <source>
        <dbReference type="Proteomes" id="UP001241377"/>
    </source>
</evidence>
<reference evidence="1" key="1">
    <citation type="submission" date="2023-04" db="EMBL/GenBank/DDBJ databases">
        <title>Draft Genome sequencing of Naganishia species isolated from polar environments using Oxford Nanopore Technology.</title>
        <authorList>
            <person name="Leo P."/>
            <person name="Venkateswaran K."/>
        </authorList>
    </citation>
    <scope>NUCLEOTIDE SEQUENCE</scope>
    <source>
        <strain evidence="1">MNA-CCFEE 5261</strain>
    </source>
</reference>
<gene>
    <name evidence="1" type="ORF">QFC19_001560</name>
</gene>
<proteinExistence type="predicted"/>